<dbReference type="GO" id="GO:0006046">
    <property type="term" value="P:N-acetylglucosamine catabolic process"/>
    <property type="evidence" value="ECO:0007669"/>
    <property type="project" value="TreeGrafter"/>
</dbReference>
<dbReference type="InterPro" id="IPR018321">
    <property type="entry name" value="Glucosamine6P_isomerase_CS"/>
</dbReference>
<dbReference type="GO" id="GO:0005737">
    <property type="term" value="C:cytoplasm"/>
    <property type="evidence" value="ECO:0007669"/>
    <property type="project" value="TreeGrafter"/>
</dbReference>
<reference evidence="4 7" key="2">
    <citation type="submission" date="2018-12" db="EMBL/GenBank/DDBJ databases">
        <title>Comparitive functional genomics of dry heat resistant strains isolated from the viking spacecraft.</title>
        <authorList>
            <person name="Seuylemezian A."/>
            <person name="Vaishampayan P."/>
        </authorList>
    </citation>
    <scope>NUCLEOTIDE SEQUENCE [LARGE SCALE GENOMIC DNA]</scope>
    <source>
        <strain evidence="4 7">M6-11</strain>
    </source>
</reference>
<evidence type="ECO:0000256" key="2">
    <source>
        <dbReference type="ARBA" id="ARBA00023277"/>
    </source>
</evidence>
<dbReference type="InterPro" id="IPR037171">
    <property type="entry name" value="NagB/RpiA_transferase-like"/>
</dbReference>
<dbReference type="PANTHER" id="PTHR11280">
    <property type="entry name" value="GLUCOSAMINE-6-PHOSPHATE ISOMERASE"/>
    <property type="match status" value="1"/>
</dbReference>
<gene>
    <name evidence="4" type="ORF">EJA12_01680</name>
    <name evidence="5" type="ORF">SAMN04488126_106132</name>
</gene>
<dbReference type="GO" id="GO:0019262">
    <property type="term" value="P:N-acetylneuraminate catabolic process"/>
    <property type="evidence" value="ECO:0007669"/>
    <property type="project" value="TreeGrafter"/>
</dbReference>
<evidence type="ECO:0000313" key="6">
    <source>
        <dbReference type="Proteomes" id="UP000198823"/>
    </source>
</evidence>
<sequence length="235" mass="26003">MANIRYVKVADKKEAAEVVLERMREELAGGLEVLGLATGSTMEPIYAAWADSDLDFSDVTSFNLDEYVGLGPDNPNSYAWFMNHHLFSRKPFKETNIPDGKAHNLEEECEEYEARLRGAGIDLQFLGVGENGHIAFNEPGTPFTSITHLTQLTESTLGVNSQYFEDRSAIPETALTMGISSILSAKKIILIAFGEKKRHALEQLVKGEETAEYPITALLRHPDVTIITDLDNLTA</sequence>
<dbReference type="Pfam" id="PF01182">
    <property type="entry name" value="Glucosamine_iso"/>
    <property type="match status" value="1"/>
</dbReference>
<organism evidence="5 6">
    <name type="scientific">Bhargavaea beijingensis</name>
    <dbReference type="NCBI Taxonomy" id="426756"/>
    <lineage>
        <taxon>Bacteria</taxon>
        <taxon>Bacillati</taxon>
        <taxon>Bacillota</taxon>
        <taxon>Bacilli</taxon>
        <taxon>Bacillales</taxon>
        <taxon>Caryophanaceae</taxon>
        <taxon>Bhargavaea</taxon>
    </lineage>
</organism>
<dbReference type="InterPro" id="IPR006148">
    <property type="entry name" value="Glc/Gal-6P_isomerase"/>
</dbReference>
<dbReference type="AlphaFoldDB" id="A0A1G7BUR4"/>
<dbReference type="OrthoDB" id="9791139at2"/>
<accession>A0A1G7BUR4</accession>
<name>A0A1G7BUR4_9BACL</name>
<evidence type="ECO:0000313" key="5">
    <source>
        <dbReference type="EMBL" id="SDE30861.1"/>
    </source>
</evidence>
<dbReference type="SUPFAM" id="SSF100950">
    <property type="entry name" value="NagB/RpiA/CoA transferase-like"/>
    <property type="match status" value="1"/>
</dbReference>
<protein>
    <submittedName>
        <fullName evidence="5">Glucosamine-6-phosphate deaminase</fullName>
    </submittedName>
</protein>
<evidence type="ECO:0000313" key="4">
    <source>
        <dbReference type="EMBL" id="RSK37066.1"/>
    </source>
</evidence>
<feature type="domain" description="Glucosamine/galactosamine-6-phosphate isomerase" evidence="3">
    <location>
        <begin position="14"/>
        <end position="219"/>
    </location>
</feature>
<evidence type="ECO:0000256" key="1">
    <source>
        <dbReference type="ARBA" id="ARBA00022801"/>
    </source>
</evidence>
<dbReference type="PANTHER" id="PTHR11280:SF5">
    <property type="entry name" value="GLUCOSAMINE-6-PHOSPHATE ISOMERASE"/>
    <property type="match status" value="1"/>
</dbReference>
<dbReference type="EMBL" id="FNAR01000006">
    <property type="protein sequence ID" value="SDE30861.1"/>
    <property type="molecule type" value="Genomic_DNA"/>
</dbReference>
<dbReference type="GO" id="GO:0004342">
    <property type="term" value="F:glucosamine-6-phosphate deaminase activity"/>
    <property type="evidence" value="ECO:0007669"/>
    <property type="project" value="InterPro"/>
</dbReference>
<dbReference type="InterPro" id="IPR004547">
    <property type="entry name" value="Glucosamine6P_isomerase"/>
</dbReference>
<dbReference type="GO" id="GO:0006043">
    <property type="term" value="P:glucosamine catabolic process"/>
    <property type="evidence" value="ECO:0007669"/>
    <property type="project" value="TreeGrafter"/>
</dbReference>
<dbReference type="Proteomes" id="UP000272481">
    <property type="component" value="Unassembled WGS sequence"/>
</dbReference>
<dbReference type="RefSeq" id="WP_092096162.1">
    <property type="nucleotide sequence ID" value="NZ_FNAR01000006.1"/>
</dbReference>
<keyword evidence="2" id="KW-0119">Carbohydrate metabolism</keyword>
<evidence type="ECO:0000259" key="3">
    <source>
        <dbReference type="Pfam" id="PF01182"/>
    </source>
</evidence>
<dbReference type="STRING" id="426756.SAMN04488126_106132"/>
<dbReference type="GO" id="GO:0042802">
    <property type="term" value="F:identical protein binding"/>
    <property type="evidence" value="ECO:0007669"/>
    <property type="project" value="TreeGrafter"/>
</dbReference>
<dbReference type="GO" id="GO:0005975">
    <property type="term" value="P:carbohydrate metabolic process"/>
    <property type="evidence" value="ECO:0007669"/>
    <property type="project" value="InterPro"/>
</dbReference>
<dbReference type="EMBL" id="RWGW01000002">
    <property type="protein sequence ID" value="RSK37066.1"/>
    <property type="molecule type" value="Genomic_DNA"/>
</dbReference>
<dbReference type="Proteomes" id="UP000198823">
    <property type="component" value="Unassembled WGS sequence"/>
</dbReference>
<proteinExistence type="predicted"/>
<keyword evidence="1" id="KW-0378">Hydrolase</keyword>
<dbReference type="Gene3D" id="3.40.50.1360">
    <property type="match status" value="1"/>
</dbReference>
<dbReference type="PROSITE" id="PS01161">
    <property type="entry name" value="GLC_GALNAC_ISOMERASE"/>
    <property type="match status" value="1"/>
</dbReference>
<reference evidence="5 6" key="1">
    <citation type="submission" date="2016-10" db="EMBL/GenBank/DDBJ databases">
        <authorList>
            <person name="de Groot N.N."/>
        </authorList>
    </citation>
    <scope>NUCLEOTIDE SEQUENCE [LARGE SCALE GENOMIC DNA]</scope>
    <source>
        <strain evidence="5 6">CGMCC 1.6762</strain>
    </source>
</reference>
<evidence type="ECO:0000313" key="7">
    <source>
        <dbReference type="Proteomes" id="UP000272481"/>
    </source>
</evidence>
<dbReference type="CDD" id="cd01399">
    <property type="entry name" value="GlcN6P_deaminase"/>
    <property type="match status" value="1"/>
</dbReference>
<keyword evidence="7" id="KW-1185">Reference proteome</keyword>